<sequence>MLLPTASDLTSGLLLVKGAISAPRNYLPYLNLQMRMLQELLSSDSDSILADWV</sequence>
<proteinExistence type="predicted"/>
<reference evidence="1 2" key="1">
    <citation type="submission" date="2013-05" db="EMBL/GenBank/DDBJ databases">
        <title>Draft genome sequence of Rubidibacter lacunae KORDI 51-2.</title>
        <authorList>
            <person name="Choi D.H."/>
            <person name="Noh J.H."/>
            <person name="Kwon K.-K."/>
            <person name="Lee J.-H."/>
            <person name="Ryu J.-Y."/>
        </authorList>
    </citation>
    <scope>NUCLEOTIDE SEQUENCE [LARGE SCALE GENOMIC DNA]</scope>
    <source>
        <strain evidence="1 2">KORDI 51-2</strain>
    </source>
</reference>
<name>U5DSA3_9CHRO</name>
<dbReference type="STRING" id="582515.KR51_00008780"/>
<accession>U5DSA3</accession>
<dbReference type="InParanoid" id="U5DSA3"/>
<dbReference type="AlphaFoldDB" id="U5DSA3"/>
<evidence type="ECO:0000313" key="1">
    <source>
        <dbReference type="EMBL" id="ERN42555.1"/>
    </source>
</evidence>
<dbReference type="Proteomes" id="UP000016960">
    <property type="component" value="Unassembled WGS sequence"/>
</dbReference>
<protein>
    <submittedName>
        <fullName evidence="1">Uncharacterized protein</fullName>
    </submittedName>
</protein>
<evidence type="ECO:0000313" key="2">
    <source>
        <dbReference type="Proteomes" id="UP000016960"/>
    </source>
</evidence>
<gene>
    <name evidence="1" type="ORF">KR51_00008780</name>
</gene>
<organism evidence="1 2">
    <name type="scientific">Rubidibacter lacunae KORDI 51-2</name>
    <dbReference type="NCBI Taxonomy" id="582515"/>
    <lineage>
        <taxon>Bacteria</taxon>
        <taxon>Bacillati</taxon>
        <taxon>Cyanobacteriota</taxon>
        <taxon>Cyanophyceae</taxon>
        <taxon>Oscillatoriophycideae</taxon>
        <taxon>Chroococcales</taxon>
        <taxon>Aphanothecaceae</taxon>
        <taxon>Rubidibacter</taxon>
    </lineage>
</organism>
<comment type="caution">
    <text evidence="1">The sequence shown here is derived from an EMBL/GenBank/DDBJ whole genome shotgun (WGS) entry which is preliminary data.</text>
</comment>
<keyword evidence="2" id="KW-1185">Reference proteome</keyword>
<dbReference type="EMBL" id="ASSJ01000017">
    <property type="protein sequence ID" value="ERN42555.1"/>
    <property type="molecule type" value="Genomic_DNA"/>
</dbReference>